<feature type="domain" description="EGF-like" evidence="2">
    <location>
        <begin position="1045"/>
        <end position="1075"/>
    </location>
</feature>
<feature type="domain" description="EGF-like" evidence="2">
    <location>
        <begin position="333"/>
        <end position="367"/>
    </location>
</feature>
<keyword evidence="1" id="KW-0472">Membrane</keyword>
<gene>
    <name evidence="3" type="ORF">A3Q56_03296</name>
</gene>
<keyword evidence="1" id="KW-0812">Transmembrane</keyword>
<evidence type="ECO:0000259" key="2">
    <source>
        <dbReference type="SMART" id="SM00181"/>
    </source>
</evidence>
<dbReference type="SMART" id="SM00181">
    <property type="entry name" value="EGF"/>
    <property type="match status" value="13"/>
</dbReference>
<dbReference type="PANTHER" id="PTHR45756">
    <property type="entry name" value="PALMITOYLTRANSFERASE"/>
    <property type="match status" value="1"/>
</dbReference>
<feature type="domain" description="EGF-like" evidence="2">
    <location>
        <begin position="808"/>
        <end position="839"/>
    </location>
</feature>
<feature type="domain" description="EGF-like" evidence="2">
    <location>
        <begin position="765"/>
        <end position="807"/>
    </location>
</feature>
<dbReference type="SMART" id="SM00261">
    <property type="entry name" value="FU"/>
    <property type="match status" value="10"/>
</dbReference>
<evidence type="ECO:0000313" key="3">
    <source>
        <dbReference type="EMBL" id="OAF68963.1"/>
    </source>
</evidence>
<feature type="domain" description="EGF-like" evidence="2">
    <location>
        <begin position="909"/>
        <end position="944"/>
    </location>
</feature>
<reference evidence="3 4" key="1">
    <citation type="submission" date="2016-04" db="EMBL/GenBank/DDBJ databases">
        <title>The genome of Intoshia linei affirms orthonectids as highly simplified spiralians.</title>
        <authorList>
            <person name="Mikhailov K.V."/>
            <person name="Slusarev G.S."/>
            <person name="Nikitin M.A."/>
            <person name="Logacheva M.D."/>
            <person name="Penin A."/>
            <person name="Aleoshin V."/>
            <person name="Panchin Y.V."/>
        </authorList>
    </citation>
    <scope>NUCLEOTIDE SEQUENCE [LARGE SCALE GENOMIC DNA]</scope>
    <source>
        <strain evidence="3">Intl2013</strain>
        <tissue evidence="3">Whole animal</tissue>
    </source>
</reference>
<proteinExistence type="predicted"/>
<dbReference type="Gene3D" id="2.10.220.10">
    <property type="entry name" value="Hormone Receptor, Insulin-like Growth Factor Receptor 1, Chain A, domain 2"/>
    <property type="match status" value="1"/>
</dbReference>
<protein>
    <recommendedName>
        <fullName evidence="2">EGF-like domain-containing protein</fullName>
    </recommendedName>
</protein>
<dbReference type="OrthoDB" id="27819at2759"/>
<feature type="domain" description="EGF-like" evidence="2">
    <location>
        <begin position="12"/>
        <end position="45"/>
    </location>
</feature>
<feature type="domain" description="EGF-like" evidence="2">
    <location>
        <begin position="1173"/>
        <end position="1202"/>
    </location>
</feature>
<feature type="domain" description="EGF-like" evidence="2">
    <location>
        <begin position="1110"/>
        <end position="1139"/>
    </location>
</feature>
<comment type="caution">
    <text evidence="3">The sequence shown here is derived from an EMBL/GenBank/DDBJ whole genome shotgun (WGS) entry which is preliminary data.</text>
</comment>
<keyword evidence="4" id="KW-1185">Reference proteome</keyword>
<keyword evidence="1" id="KW-1133">Transmembrane helix</keyword>
<name>A0A177B5Q2_9BILA</name>
<evidence type="ECO:0000256" key="1">
    <source>
        <dbReference type="SAM" id="Phobius"/>
    </source>
</evidence>
<feature type="domain" description="EGF-like" evidence="2">
    <location>
        <begin position="1270"/>
        <end position="1309"/>
    </location>
</feature>
<feature type="domain" description="EGF-like" evidence="2">
    <location>
        <begin position="110"/>
        <end position="139"/>
    </location>
</feature>
<dbReference type="Proteomes" id="UP000078046">
    <property type="component" value="Unassembled WGS sequence"/>
</dbReference>
<sequence length="1456" mass="152900">MFYLPFIDAQTKCSITNCADCLNVDLKCEGCSPKYYMDNSTALCKSCIGNCDACSAKASCTKCSTKYFYDTKSTACIECVPKCDSCPNALNCDACSSGNFKVTAGVKCFSCSSNCMKCRSNTDCTMCATGYYLNAKACIQCPTKCDSCSAAASCTTCAKDYYWDTVSLTCLTCGVNCASGSCSQSNGCTKCNVGYLIDNKKCRKCETLTSTSCPKCLTSTFGHFWNTNVCSQCTANCLSCTSTTTCGITNVDSCSSGFAFDSTTTTCKACSTYATVKTGLNSKAASCHKCPGFFHATTCQACTTAVETQTKCERCADNANSYVRIGYWATGYTCKAVDCTNTVVATALGSEVECVFCSDYFFSTTCQKMSTAEGCASTTVDIEGLAAIKCKSCDNRVLSDGSKKTCHRKVACTGSFDHADKALHCGHYVSATSCLPIDCDNLAGLNTLAKCTGCVNRYWDAATTSCKMINCYDVDAVKLLTVESMCFGCRRVGFYYDGTKCAQLAINQCTTSATQKICESCEGFKWTTSCVAEACTGAINADKCTSCYGTVYASSTHTAVKCAHATGNTAASCLGRTNAAGATFFAMTKTAIIGSCTNANIIARLFYDYVFESNACAFRASVCSYHDDESHCSCSNRVFAVGVKCVGMTCGKTELNAILNIDVRKTAAVRCGILKKGVYVHTDNLAYDADCTDVTKNVLEPACISCPKAYWDAAATVKCIAVICSDQPLNTAVKCNSCTNYYAGSGNTCYKCPQYSSACTATGATCNANYVFDSATWTCKAATCTGTLIQATCAACDSKFWDGTACQLCPDNCLTCTSATTCTKCKDTFVFSSTESSCVSCYASSATPCDQCSTTTIGKYYVSTTKLCLPCAALSMATIADTAVCSRCGPVLSSKAVYWSATASPKCQMCIANCNKCSDSIGCSECASGRYLKAGASGAAGSCDACITDCSSCGDATSCSTCVSGTYYDSSASPASCKKCPTDCTLCSVAKKCDKCVTNKYADVTTGVCGACITNCATCDTNTPCIKCNSAYFLNAAKTPNVCEACPSNCKTCTSGTVCTECNSSFCLNQNKLCSASANKCKTCTVSAATPAVVSCLDCVVNHVLDICNACSANCLTCTSATKCTACAKATYLSTDVCKACGANCETCTADTNCSKCTSKTMFFDVAAKACKVCDANCISCIDATKCGTCGKGYFVKADKCVACPTNCVACSSADTCNTCKTTGMNFDATKKSCVECGPLCKTCSNSTVCSHCEASGYMDTAAKPIACKNCVDSITNCLTCGYDVAGTVLLCKTCKAGYTLKEDGKSCVACSSGCKSCIDPKPICKTCSTGFIPSFKQLNCGAKSCFLCDTLKGANCTSGAANFTHGGCPYDCLIEENLKTKRMFRGCSKGKCTPENKIKMCKTVKNITVCERCCDTPLCNHGGISSSFNVAYNFFIVMFILILNVQMGRAESAML</sequence>
<feature type="domain" description="EGF-like" evidence="2">
    <location>
        <begin position="172"/>
        <end position="206"/>
    </location>
</feature>
<accession>A0A177B5Q2</accession>
<dbReference type="PANTHER" id="PTHR45756:SF1">
    <property type="entry name" value="PROTEIN KINASE DOMAIN CONTAINING PROTEIN"/>
    <property type="match status" value="1"/>
</dbReference>
<feature type="domain" description="EGF-like" evidence="2">
    <location>
        <begin position="1236"/>
        <end position="1269"/>
    </location>
</feature>
<organism evidence="3 4">
    <name type="scientific">Intoshia linei</name>
    <dbReference type="NCBI Taxonomy" id="1819745"/>
    <lineage>
        <taxon>Eukaryota</taxon>
        <taxon>Metazoa</taxon>
        <taxon>Spiralia</taxon>
        <taxon>Lophotrochozoa</taxon>
        <taxon>Mesozoa</taxon>
        <taxon>Orthonectida</taxon>
        <taxon>Rhopaluridae</taxon>
        <taxon>Intoshia</taxon>
    </lineage>
</organism>
<feature type="transmembrane region" description="Helical" evidence="1">
    <location>
        <begin position="1431"/>
        <end position="1448"/>
    </location>
</feature>
<dbReference type="SUPFAM" id="SSF57184">
    <property type="entry name" value="Growth factor receptor domain"/>
    <property type="match status" value="6"/>
</dbReference>
<dbReference type="InterPro" id="IPR009030">
    <property type="entry name" value="Growth_fac_rcpt_cys_sf"/>
</dbReference>
<dbReference type="EMBL" id="LWCA01000357">
    <property type="protein sequence ID" value="OAF68963.1"/>
    <property type="molecule type" value="Genomic_DNA"/>
</dbReference>
<feature type="domain" description="EGF-like" evidence="2">
    <location>
        <begin position="1310"/>
        <end position="1342"/>
    </location>
</feature>
<evidence type="ECO:0000313" key="4">
    <source>
        <dbReference type="Proteomes" id="UP000078046"/>
    </source>
</evidence>
<dbReference type="InterPro" id="IPR006212">
    <property type="entry name" value="Furin_repeat"/>
</dbReference>
<dbReference type="InterPro" id="IPR053215">
    <property type="entry name" value="TKL_Ser/Thr_kinase"/>
</dbReference>
<dbReference type="InterPro" id="IPR000742">
    <property type="entry name" value="EGF"/>
</dbReference>